<sequence>MTTDKAAVAAAASATAASEAMEKGNGFYAAGNFDEAIVQYLKAITIKPTNPIARRNLTAVLYEQGDYPACLGAIEAALTCEDEDSKRTILRVRRAKCHFFMGYFEEAKVALQKAIDGGAEEQEGFMEAVESYLAVSRKDKKVAFEDVASIPRLRPNLSEFCWHILHGYDYAIAAITDEDILAKSTESLEPALNLAFFYGADGDARSFYQQLHHLDSYNRLRPTYGLPPSKEINDTFFMALQDESAYTMARTVIILRLLHDLASVEKRFGNDQVEVEREQLLSTIWYVYGSDIMPPYIHTALVEMIDSLIDGDETFGIDWLKCTPGTYDAIRQVFIGWVSQVNYLTEIFNASYAQTVVGIRRTPDHEELVQTGLMGGALKLEKEWTQYKESRMVYPSQILAKAKEPELHQLLKELKTESPETRASTLKEYAAKNWNANFTLWQATEYYDQNQTTWIESCDTLELMDTLLEGITQNGKKDIIDMRTQHSVKSVHLGIVDAIAPFFMSCSNALQQMNVKVTIGVGDTLRQLDFYRWEIGGEEHRAFDIVYLGNSAEYYGGHLSMLVHAIPSLKDGVESAFVQSSMPETQGFFYNLRHTMAEYFCLPSVVQAECFLGLKQIEPALVEEKAKENTGPPDFSMSFWGLKKKPNTKPQKELFGRWLIHVFFKLAIPFPGATVCQPLTLSTFVRLCIYLVEVRRIPAHWITAVVDKLLVGLVNTSARPPAHLPQELFEVTYINWDKKNRGQTKDFRITAFTPELKSLLTRYQPLLPFYLLTPLPLRSEIAKYTMKMELDLGAGPTTMMNIFAFILAKNATTRGQEWGRLHKLLSQGNGIEDAYFYTNFEVTVLDKGVWSHLVEIAWWMEETLAEEMRNHKWGALMLRIDNWSVVGSLKEATEMMEKVSVS</sequence>
<dbReference type="PROSITE" id="PS50005">
    <property type="entry name" value="TPR"/>
    <property type="match status" value="1"/>
</dbReference>
<keyword evidence="1" id="KW-0802">TPR repeat</keyword>
<dbReference type="AlphaFoldDB" id="U4LJZ6"/>
<dbReference type="STRING" id="1076935.U4LJZ6"/>
<gene>
    <name evidence="2" type="ORF">PCON_11542</name>
</gene>
<dbReference type="InterPro" id="IPR011990">
    <property type="entry name" value="TPR-like_helical_dom_sf"/>
</dbReference>
<organism evidence="2 3">
    <name type="scientific">Pyronema omphalodes (strain CBS 100304)</name>
    <name type="common">Pyronema confluens</name>
    <dbReference type="NCBI Taxonomy" id="1076935"/>
    <lineage>
        <taxon>Eukaryota</taxon>
        <taxon>Fungi</taxon>
        <taxon>Dikarya</taxon>
        <taxon>Ascomycota</taxon>
        <taxon>Pezizomycotina</taxon>
        <taxon>Pezizomycetes</taxon>
        <taxon>Pezizales</taxon>
        <taxon>Pyronemataceae</taxon>
        <taxon>Pyronema</taxon>
    </lineage>
</organism>
<name>U4LJZ6_PYROM</name>
<accession>U4LJZ6</accession>
<dbReference type="SMART" id="SM00028">
    <property type="entry name" value="TPR"/>
    <property type="match status" value="3"/>
</dbReference>
<dbReference type="EMBL" id="HF935655">
    <property type="protein sequence ID" value="CCX31872.1"/>
    <property type="molecule type" value="Genomic_DNA"/>
</dbReference>
<dbReference type="Gene3D" id="1.25.40.10">
    <property type="entry name" value="Tetratricopeptide repeat domain"/>
    <property type="match status" value="1"/>
</dbReference>
<dbReference type="eggNOG" id="ENOG502S1W1">
    <property type="taxonomic scope" value="Eukaryota"/>
</dbReference>
<dbReference type="Proteomes" id="UP000018144">
    <property type="component" value="Unassembled WGS sequence"/>
</dbReference>
<dbReference type="InterPro" id="IPR019734">
    <property type="entry name" value="TPR_rpt"/>
</dbReference>
<dbReference type="Pfam" id="PF13414">
    <property type="entry name" value="TPR_11"/>
    <property type="match status" value="1"/>
</dbReference>
<dbReference type="OrthoDB" id="2423701at2759"/>
<evidence type="ECO:0000313" key="3">
    <source>
        <dbReference type="Proteomes" id="UP000018144"/>
    </source>
</evidence>
<keyword evidence="3" id="KW-1185">Reference proteome</keyword>
<feature type="repeat" description="TPR" evidence="1">
    <location>
        <begin position="17"/>
        <end position="50"/>
    </location>
</feature>
<reference evidence="2 3" key="1">
    <citation type="journal article" date="2013" name="PLoS Genet.">
        <title>The genome and development-dependent transcriptomes of Pyronema confluens: a window into fungal evolution.</title>
        <authorList>
            <person name="Traeger S."/>
            <person name="Altegoer F."/>
            <person name="Freitag M."/>
            <person name="Gabaldon T."/>
            <person name="Kempken F."/>
            <person name="Kumar A."/>
            <person name="Marcet-Houben M."/>
            <person name="Poggeler S."/>
            <person name="Stajich J.E."/>
            <person name="Nowrousian M."/>
        </authorList>
    </citation>
    <scope>NUCLEOTIDE SEQUENCE [LARGE SCALE GENOMIC DNA]</scope>
    <source>
        <strain evidence="3">CBS 100304</strain>
        <tissue evidence="2">Vegetative mycelium</tissue>
    </source>
</reference>
<protein>
    <submittedName>
        <fullName evidence="2">Similar to RNA polymerase II-associated protein 3 acc. no. Q5ZKQ3</fullName>
    </submittedName>
</protein>
<evidence type="ECO:0000256" key="1">
    <source>
        <dbReference type="PROSITE-ProRule" id="PRU00339"/>
    </source>
</evidence>
<evidence type="ECO:0000313" key="2">
    <source>
        <dbReference type="EMBL" id="CCX31872.1"/>
    </source>
</evidence>
<proteinExistence type="predicted"/>
<dbReference type="SUPFAM" id="SSF48452">
    <property type="entry name" value="TPR-like"/>
    <property type="match status" value="1"/>
</dbReference>